<accession>A0A3S4X822</accession>
<sequence length="177" mass="20664">MLLGRLSIDWRKLTVLALRCFSEGISVFRIVHLADYPQHQQQVIDWQWQAFGSENSREFFASVVASSLRHQGLPITFIALLDDKPVGTVGLWRCDLISRQDLTPWLAALYVEESQRGSGLGLQLQQYVQEYSRRAGFKELYLYAEFSGYYERHGWQHIGEALEYPDRPVRLYHRLLD</sequence>
<dbReference type="GO" id="GO:0016747">
    <property type="term" value="F:acyltransferase activity, transferring groups other than amino-acyl groups"/>
    <property type="evidence" value="ECO:0007669"/>
    <property type="project" value="InterPro"/>
</dbReference>
<dbReference type="InterPro" id="IPR000182">
    <property type="entry name" value="GNAT_dom"/>
</dbReference>
<dbReference type="SUPFAM" id="SSF55729">
    <property type="entry name" value="Acyl-CoA N-acyltransferases (Nat)"/>
    <property type="match status" value="1"/>
</dbReference>
<dbReference type="CDD" id="cd04301">
    <property type="entry name" value="NAT_SF"/>
    <property type="match status" value="1"/>
</dbReference>
<name>A0A3S4X822_SERFO</name>
<dbReference type="AlphaFoldDB" id="A0A3S4X822"/>
<reference evidence="2 3" key="1">
    <citation type="submission" date="2018-12" db="EMBL/GenBank/DDBJ databases">
        <authorList>
            <consortium name="Pathogen Informatics"/>
        </authorList>
    </citation>
    <scope>NUCLEOTIDE SEQUENCE [LARGE SCALE GENOMIC DNA]</scope>
    <source>
        <strain evidence="2 3">NCTC13193</strain>
    </source>
</reference>
<evidence type="ECO:0000259" key="1">
    <source>
        <dbReference type="PROSITE" id="PS51186"/>
    </source>
</evidence>
<dbReference type="Pfam" id="PF00583">
    <property type="entry name" value="Acetyltransf_1"/>
    <property type="match status" value="1"/>
</dbReference>
<evidence type="ECO:0000313" key="2">
    <source>
        <dbReference type="EMBL" id="VEI74644.1"/>
    </source>
</evidence>
<dbReference type="PROSITE" id="PS51186">
    <property type="entry name" value="GNAT"/>
    <property type="match status" value="1"/>
</dbReference>
<organism evidence="2 3">
    <name type="scientific">Serratia fonticola</name>
    <dbReference type="NCBI Taxonomy" id="47917"/>
    <lineage>
        <taxon>Bacteria</taxon>
        <taxon>Pseudomonadati</taxon>
        <taxon>Pseudomonadota</taxon>
        <taxon>Gammaproteobacteria</taxon>
        <taxon>Enterobacterales</taxon>
        <taxon>Yersiniaceae</taxon>
        <taxon>Serratia</taxon>
    </lineage>
</organism>
<dbReference type="InterPro" id="IPR016181">
    <property type="entry name" value="Acyl_CoA_acyltransferase"/>
</dbReference>
<dbReference type="EMBL" id="LR134492">
    <property type="protein sequence ID" value="VEI74644.1"/>
    <property type="molecule type" value="Genomic_DNA"/>
</dbReference>
<dbReference type="Gene3D" id="3.40.630.30">
    <property type="match status" value="1"/>
</dbReference>
<gene>
    <name evidence="2" type="ORF">NCTC13193_04688</name>
</gene>
<protein>
    <submittedName>
        <fullName evidence="2">Predicted acetyltransferase</fullName>
    </submittedName>
</protein>
<feature type="domain" description="N-acetyltransferase" evidence="1">
    <location>
        <begin position="31"/>
        <end position="176"/>
    </location>
</feature>
<proteinExistence type="predicted"/>
<dbReference type="Proteomes" id="UP000270487">
    <property type="component" value="Chromosome"/>
</dbReference>
<evidence type="ECO:0000313" key="3">
    <source>
        <dbReference type="Proteomes" id="UP000270487"/>
    </source>
</evidence>
<keyword evidence="2" id="KW-0808">Transferase</keyword>